<reference evidence="2" key="1">
    <citation type="submission" date="2015-12" db="EMBL/GenBank/DDBJ databases">
        <title>Update maize B73 reference genome by single molecule sequencing technologies.</title>
        <authorList>
            <consortium name="Maize Genome Sequencing Project"/>
            <person name="Ware D."/>
        </authorList>
    </citation>
    <scope>NUCLEOTIDE SEQUENCE [LARGE SCALE GENOMIC DNA]</scope>
    <source>
        <tissue evidence="2">Seedling</tissue>
    </source>
</reference>
<keyword evidence="1" id="KW-0175">Coiled coil</keyword>
<proteinExistence type="predicted"/>
<accession>A0A1D6I4H5</accession>
<name>A0A1D6I4H5_MAIZE</name>
<dbReference type="AlphaFoldDB" id="A0A1D6I4H5"/>
<evidence type="ECO:0000256" key="1">
    <source>
        <dbReference type="SAM" id="Coils"/>
    </source>
</evidence>
<organism evidence="2">
    <name type="scientific">Zea mays</name>
    <name type="common">Maize</name>
    <dbReference type="NCBI Taxonomy" id="4577"/>
    <lineage>
        <taxon>Eukaryota</taxon>
        <taxon>Viridiplantae</taxon>
        <taxon>Streptophyta</taxon>
        <taxon>Embryophyta</taxon>
        <taxon>Tracheophyta</taxon>
        <taxon>Spermatophyta</taxon>
        <taxon>Magnoliopsida</taxon>
        <taxon>Liliopsida</taxon>
        <taxon>Poales</taxon>
        <taxon>Poaceae</taxon>
        <taxon>PACMAD clade</taxon>
        <taxon>Panicoideae</taxon>
        <taxon>Andropogonodae</taxon>
        <taxon>Andropogoneae</taxon>
        <taxon>Tripsacinae</taxon>
        <taxon>Zea</taxon>
    </lineage>
</organism>
<dbReference type="PANTHER" id="PTHR36362">
    <property type="entry name" value="DNA-DIRECTED RNA POLYMERASE SUBUNIT BETA"/>
    <property type="match status" value="1"/>
</dbReference>
<evidence type="ECO:0000313" key="2">
    <source>
        <dbReference type="EMBL" id="ONM55043.1"/>
    </source>
</evidence>
<sequence>MLFAYLQLQQITLAAEEQAKVANENLSTLSATVKSKQELAYEFLGNLLMETQGINVEMDQWRNSVDSALSFIDELFQNLCIMAQGIREVNHSAHEDSARSCSVIRDYEKLSTCLMDKVYKLELEKKLLEEQSQDQQNEIYKLKANLESCEKAIDDCTLQHELEKDAILLELLNLQKEVSILSSSSLMKEKESIRKELDRTKSKLRETEDKLKNSIQEKTKLQSEKAEAHKEIKKLQSQRTLLERDLRKRDSATVDKRHELNSMPQESSGAFGHMQENYQNLEMHAFDMDAEIYSLQEALVTSIDEKDEALSKVGLITSELEDLANKLNLAESERNSFSNEITLLTEKLIASESSLKSLETSLNSVSREKEDLGMQLTDALLDMESERSIWTAKEKEYVEANHRLNICLDENHKLSEDLMKVMQELGCCREQCKTMEDKLVLSMKSDMNEKVTECRNVPFISEACKASDQIVENGGTIPGAACENLIHAKDTIDELSSRISVMEANLKNDTASNNKEKTKLRMEIRWLRPQLDAHRGRLKEAMNEMKTMDAKYQEACTTLKKDLSQHGREILRLREMLKESQSASN</sequence>
<feature type="coiled-coil region" evidence="1">
    <location>
        <begin position="183"/>
        <end position="245"/>
    </location>
</feature>
<feature type="coiled-coil region" evidence="1">
    <location>
        <begin position="118"/>
        <end position="152"/>
    </location>
</feature>
<feature type="coiled-coil region" evidence="1">
    <location>
        <begin position="313"/>
        <end position="375"/>
    </location>
</feature>
<dbReference type="EMBL" id="CM007650">
    <property type="protein sequence ID" value="ONM55043.1"/>
    <property type="molecule type" value="Genomic_DNA"/>
</dbReference>
<dbReference type="PaxDb" id="4577-GRMZM2G326227_P01"/>
<gene>
    <name evidence="2" type="ORF">ZEAMMB73_Zm00001d020515</name>
</gene>
<protein>
    <submittedName>
        <fullName evidence="2">Uncharacterized protein</fullName>
    </submittedName>
</protein>
<dbReference type="PANTHER" id="PTHR36362:SF3">
    <property type="entry name" value="PROTEIN HOOK HOMOLOG 3-LIKE"/>
    <property type="match status" value="1"/>
</dbReference>